<evidence type="ECO:0000259" key="7">
    <source>
        <dbReference type="SMART" id="SM00838"/>
    </source>
</evidence>
<keyword evidence="4" id="KW-0648">Protein biosynthesis</keyword>
<protein>
    <recommendedName>
        <fullName evidence="1">Elongation factor G</fullName>
    </recommendedName>
</protein>
<dbReference type="InterPro" id="IPR027417">
    <property type="entry name" value="P-loop_NTPase"/>
</dbReference>
<keyword evidence="10" id="KW-1185">Reference proteome</keyword>
<proteinExistence type="predicted"/>
<name>A0A9J7AQ09_9PROT</name>
<dbReference type="InterPro" id="IPR009000">
    <property type="entry name" value="Transl_B-barrel_sf"/>
</dbReference>
<evidence type="ECO:0000256" key="1">
    <source>
        <dbReference type="ARBA" id="ARBA00017872"/>
    </source>
</evidence>
<comment type="function">
    <text evidence="6">Catalyzes the GTP-dependent ribosomal translocation step during translation elongation. During this step, the ribosome changes from the pre-translocational (PRE) to the post-translocational (POST) state as the newly formed A-site-bound peptidyl-tRNA and P-site-bound deacylated tRNA move to the P and E sites, respectively. Catalyzes the coordinated movement of the two tRNA molecules, the mRNA and conformational changes in the ribosome.</text>
</comment>
<dbReference type="InterPro" id="IPR041095">
    <property type="entry name" value="EFG_II"/>
</dbReference>
<dbReference type="SUPFAM" id="SSF52540">
    <property type="entry name" value="P-loop containing nucleoside triphosphate hydrolases"/>
    <property type="match status" value="1"/>
</dbReference>
<keyword evidence="5" id="KW-0342">GTP-binding</keyword>
<organism evidence="9 10">
    <name type="scientific">Nisaea acidiphila</name>
    <dbReference type="NCBI Taxonomy" id="1862145"/>
    <lineage>
        <taxon>Bacteria</taxon>
        <taxon>Pseudomonadati</taxon>
        <taxon>Pseudomonadota</taxon>
        <taxon>Alphaproteobacteria</taxon>
        <taxon>Rhodospirillales</taxon>
        <taxon>Thalassobaculaceae</taxon>
        <taxon>Nisaea</taxon>
    </lineage>
</organism>
<dbReference type="NCBIfam" id="NF009891">
    <property type="entry name" value="PRK13351.1-1"/>
    <property type="match status" value="1"/>
</dbReference>
<evidence type="ECO:0000256" key="6">
    <source>
        <dbReference type="ARBA" id="ARBA00024731"/>
    </source>
</evidence>
<dbReference type="SMART" id="SM00838">
    <property type="entry name" value="EFG_C"/>
    <property type="match status" value="1"/>
</dbReference>
<dbReference type="GO" id="GO:0005525">
    <property type="term" value="F:GTP binding"/>
    <property type="evidence" value="ECO:0007669"/>
    <property type="project" value="UniProtKB-KW"/>
</dbReference>
<keyword evidence="3 9" id="KW-0251">Elongation factor</keyword>
<dbReference type="GO" id="GO:0032790">
    <property type="term" value="P:ribosome disassembly"/>
    <property type="evidence" value="ECO:0007669"/>
    <property type="project" value="TreeGrafter"/>
</dbReference>
<dbReference type="SMART" id="SM00889">
    <property type="entry name" value="EFG_IV"/>
    <property type="match status" value="1"/>
</dbReference>
<feature type="domain" description="Elongation factor EFG" evidence="7">
    <location>
        <begin position="575"/>
        <end position="665"/>
    </location>
</feature>
<dbReference type="GO" id="GO:0003924">
    <property type="term" value="F:GTPase activity"/>
    <property type="evidence" value="ECO:0007669"/>
    <property type="project" value="InterPro"/>
</dbReference>
<keyword evidence="2" id="KW-0547">Nucleotide-binding</keyword>
<evidence type="ECO:0000256" key="5">
    <source>
        <dbReference type="ARBA" id="ARBA00023134"/>
    </source>
</evidence>
<evidence type="ECO:0000259" key="8">
    <source>
        <dbReference type="SMART" id="SM00889"/>
    </source>
</evidence>
<dbReference type="SUPFAM" id="SSF54211">
    <property type="entry name" value="Ribosomal protein S5 domain 2-like"/>
    <property type="match status" value="1"/>
</dbReference>
<dbReference type="Gene3D" id="3.40.50.300">
    <property type="entry name" value="P-loop containing nucleotide triphosphate hydrolases"/>
    <property type="match status" value="1"/>
</dbReference>
<dbReference type="InterPro" id="IPR047872">
    <property type="entry name" value="EFG_IV"/>
</dbReference>
<dbReference type="CDD" id="cd03713">
    <property type="entry name" value="EFG_mtEFG_C"/>
    <property type="match status" value="1"/>
</dbReference>
<dbReference type="GO" id="GO:0003746">
    <property type="term" value="F:translation elongation factor activity"/>
    <property type="evidence" value="ECO:0007669"/>
    <property type="project" value="UniProtKB-KW"/>
</dbReference>
<dbReference type="Gene3D" id="3.30.70.240">
    <property type="match status" value="1"/>
</dbReference>
<dbReference type="Gene3D" id="2.40.30.10">
    <property type="entry name" value="Translation factors"/>
    <property type="match status" value="1"/>
</dbReference>
<dbReference type="PANTHER" id="PTHR43261:SF7">
    <property type="entry name" value="ELONGATION FACTOR G-LIKE PROTEIN"/>
    <property type="match status" value="1"/>
</dbReference>
<evidence type="ECO:0000313" key="9">
    <source>
        <dbReference type="EMBL" id="UUX48444.1"/>
    </source>
</evidence>
<dbReference type="Gene3D" id="3.30.70.870">
    <property type="entry name" value="Elongation Factor G (Translational Gtpase), domain 3"/>
    <property type="match status" value="1"/>
</dbReference>
<evidence type="ECO:0000256" key="2">
    <source>
        <dbReference type="ARBA" id="ARBA00022741"/>
    </source>
</evidence>
<dbReference type="InterPro" id="IPR000640">
    <property type="entry name" value="EFG_V-like"/>
</dbReference>
<evidence type="ECO:0000313" key="10">
    <source>
        <dbReference type="Proteomes" id="UP001060336"/>
    </source>
</evidence>
<dbReference type="Pfam" id="PF00679">
    <property type="entry name" value="EFG_C"/>
    <property type="match status" value="1"/>
</dbReference>
<dbReference type="InterPro" id="IPR020568">
    <property type="entry name" value="Ribosomal_Su5_D2-typ_SF"/>
</dbReference>
<dbReference type="Gene3D" id="3.30.230.10">
    <property type="match status" value="1"/>
</dbReference>
<dbReference type="RefSeq" id="WP_257766951.1">
    <property type="nucleotide sequence ID" value="NZ_CP102480.1"/>
</dbReference>
<dbReference type="CDD" id="cd01434">
    <property type="entry name" value="EFG_mtEFG1_IV"/>
    <property type="match status" value="1"/>
</dbReference>
<dbReference type="CDD" id="cd16262">
    <property type="entry name" value="EFG_III"/>
    <property type="match status" value="1"/>
</dbReference>
<dbReference type="EMBL" id="CP102480">
    <property type="protein sequence ID" value="UUX48444.1"/>
    <property type="molecule type" value="Genomic_DNA"/>
</dbReference>
<dbReference type="Pfam" id="PF00009">
    <property type="entry name" value="GTP_EFTU"/>
    <property type="match status" value="1"/>
</dbReference>
<evidence type="ECO:0000256" key="4">
    <source>
        <dbReference type="ARBA" id="ARBA00022917"/>
    </source>
</evidence>
<gene>
    <name evidence="9" type="ORF">NUH88_13585</name>
</gene>
<accession>A0A9J7AQ09</accession>
<dbReference type="InterPro" id="IPR035649">
    <property type="entry name" value="EFG_V"/>
</dbReference>
<dbReference type="NCBIfam" id="NF009379">
    <property type="entry name" value="PRK12740.1-3"/>
    <property type="match status" value="1"/>
</dbReference>
<dbReference type="Proteomes" id="UP001060336">
    <property type="component" value="Chromosome"/>
</dbReference>
<evidence type="ECO:0000256" key="3">
    <source>
        <dbReference type="ARBA" id="ARBA00022768"/>
    </source>
</evidence>
<reference evidence="9" key="1">
    <citation type="submission" date="2022-08" db="EMBL/GenBank/DDBJ databases">
        <title>Nisaea acidiphila sp. nov., isolated from a marine algal debris and emended description of the genus Nisaea Urios et al. 2008.</title>
        <authorList>
            <person name="Kwon K."/>
        </authorList>
    </citation>
    <scope>NUCLEOTIDE SEQUENCE</scope>
    <source>
        <strain evidence="9">MEBiC11861</strain>
    </source>
</reference>
<dbReference type="SUPFAM" id="SSF50447">
    <property type="entry name" value="Translation proteins"/>
    <property type="match status" value="1"/>
</dbReference>
<dbReference type="PANTHER" id="PTHR43261">
    <property type="entry name" value="TRANSLATION ELONGATION FACTOR G-RELATED"/>
    <property type="match status" value="1"/>
</dbReference>
<dbReference type="Pfam" id="PF14492">
    <property type="entry name" value="EFG_III"/>
    <property type="match status" value="1"/>
</dbReference>
<dbReference type="InterPro" id="IPR005517">
    <property type="entry name" value="Transl_elong_EFG/EF2_IV"/>
</dbReference>
<sequence length="674" mass="73102">MTGKNGDTARCAVLVGPYLSGKTSLFEALLLATGALHKKGFVKDGNTVGDSAEEARKRQASTELSVGHGTYLDEKWTFIDTPGNLEFSQDMRNACMVADIAIVVAEPEVAKVPALTHYLKFLDAHDIPHVIFVNKIEESNDRVRDIVHALQDVSDRPLALRQVPIRDGETITGFVDLVSERAYKYRNGKPSELIQLPDAVADREQEARNEMLETLSDFDDGLLEQLLEDLQPAAPDVYAQLTETLQHDLVVPILLGGAEKDHGIQRLLKTLRHEAPGVAQTAERLGIPVSGDAAAQIFKTVHASHVGKLSYARVWNGTVKDGEELNGQRVSGINHLLGAKLDKAAAVSAGDVAAFGRMDEVATGDLLTPGGTAEADWPEPLVPVYGLAITPTSRGDEVKLSGALTKLSEEDPSFQVEHSAGLGELVIKGQGDTHLKVMLERLEGRYKLAVESHAPGVPYKESIRKGADQHARHKKQTGGHGQFGDVKIKIAPLGRGEGFAFKSSIVGGAVPKQYIPAVEEGVKDYMRRGPLGFEVVDVAVELYDGSFHAVDSSDMAFKTAARMAMNEGLSKCQPVLLEPIQRVVISVPNDSTARVQRIVTGRRGQILGFQAKENWNGWDEIEAYLPESETRDLIIEIRSQTGGIGFYNGEFDHLAELTGRIADQVVESRTAVAS</sequence>
<dbReference type="InterPro" id="IPR035647">
    <property type="entry name" value="EFG_III/V"/>
</dbReference>
<dbReference type="InterPro" id="IPR009022">
    <property type="entry name" value="EFG_III"/>
</dbReference>
<dbReference type="SUPFAM" id="SSF54980">
    <property type="entry name" value="EF-G C-terminal domain-like"/>
    <property type="match status" value="2"/>
</dbReference>
<feature type="domain" description="Translation elongation factor EFG/EF2" evidence="8">
    <location>
        <begin position="456"/>
        <end position="573"/>
    </location>
</feature>
<dbReference type="FunFam" id="3.30.230.10:FF:000003">
    <property type="entry name" value="Elongation factor G"/>
    <property type="match status" value="1"/>
</dbReference>
<dbReference type="GO" id="GO:0097216">
    <property type="term" value="F:guanosine tetraphosphate binding"/>
    <property type="evidence" value="ECO:0007669"/>
    <property type="project" value="UniProtKB-ARBA"/>
</dbReference>
<dbReference type="InterPro" id="IPR000795">
    <property type="entry name" value="T_Tr_GTP-bd_dom"/>
</dbReference>
<dbReference type="Pfam" id="PF03764">
    <property type="entry name" value="EFG_IV"/>
    <property type="match status" value="1"/>
</dbReference>
<dbReference type="InterPro" id="IPR014721">
    <property type="entry name" value="Ribsml_uS5_D2-typ_fold_subgr"/>
</dbReference>
<dbReference type="AlphaFoldDB" id="A0A9J7AQ09"/>
<dbReference type="KEGG" id="naci:NUH88_13585"/>